<evidence type="ECO:0000259" key="1">
    <source>
        <dbReference type="SMART" id="SM00842"/>
    </source>
</evidence>
<dbReference type="SMART" id="SM00842">
    <property type="entry name" value="FtsA"/>
    <property type="match status" value="1"/>
</dbReference>
<name>A0A0M3SJG3_9MOLU</name>
<dbReference type="PATRIC" id="fig|362837.3.peg.794"/>
<dbReference type="KEGG" id="scj:SCANT_v1c07780"/>
<dbReference type="STRING" id="362837.SCANT_v1c07780"/>
<dbReference type="Gene3D" id="3.30.420.40">
    <property type="match status" value="1"/>
</dbReference>
<keyword evidence="3" id="KW-1185">Reference proteome</keyword>
<dbReference type="AlphaFoldDB" id="A0A0M3SJG3"/>
<gene>
    <name evidence="2" type="primary">ftsA</name>
    <name evidence="2" type="ORF">SCANT_v1c07780</name>
</gene>
<proteinExistence type="predicted"/>
<organism evidence="2 3">
    <name type="scientific">Spiroplasma cantharicola</name>
    <dbReference type="NCBI Taxonomy" id="362837"/>
    <lineage>
        <taxon>Bacteria</taxon>
        <taxon>Bacillati</taxon>
        <taxon>Mycoplasmatota</taxon>
        <taxon>Mollicutes</taxon>
        <taxon>Entomoplasmatales</taxon>
        <taxon>Spiroplasmataceae</taxon>
        <taxon>Spiroplasma</taxon>
    </lineage>
</organism>
<keyword evidence="2" id="KW-0132">Cell division</keyword>
<dbReference type="SUPFAM" id="SSF53067">
    <property type="entry name" value="Actin-like ATPase domain"/>
    <property type="match status" value="1"/>
</dbReference>
<dbReference type="InterPro" id="IPR043129">
    <property type="entry name" value="ATPase_NBD"/>
</dbReference>
<dbReference type="OrthoDB" id="387486at2"/>
<dbReference type="InterPro" id="IPR003494">
    <property type="entry name" value="SHS2_FtsA"/>
</dbReference>
<dbReference type="RefSeq" id="WP_053946435.1">
    <property type="nucleotide sequence ID" value="NZ_CP012622.1"/>
</dbReference>
<reference evidence="2 3" key="1">
    <citation type="journal article" date="2015" name="Genome Announc.">
        <title>Complete Genome Sequence of Spiroplasma cantharicola CC-1T (DSM 21588), a Bacterium Isolated from Soldier Beetle (Cantharis carolinus).</title>
        <authorList>
            <person name="Lo W.S."/>
            <person name="Liu P.Y."/>
            <person name="Kuo C.H."/>
        </authorList>
    </citation>
    <scope>NUCLEOTIDE SEQUENCE [LARGE SCALE GENOMIC DNA]</scope>
    <source>
        <strain evidence="2 3">CC-1</strain>
    </source>
</reference>
<sequence>MQNETYAVIEITKKYIKFAVGKYKQNIGLKVVFKEREKSKSNWLTEKNDIIDTNIVAHRLVKMINRYESIFKEKIRRASIVYPTGTLQIKDANPSIFIDGVDKIVREEHIKSLYKDAKRVVYEDNLVVTNIKPYEFKLNGIQSFAKPPINSKANMVSMNAKVYTAEKHVVQSFEEVLKVLRIERLSATSQLFSLAKQCSDGLNFRETFALINWDWDSIDIGYFSRETLVKKDSIKFGLKDIIENLAKKMSSKFDIANKYIFKLLDFSSNTLDNTVMYRKYISAEKRSYELKAIDIKYMLLEEINGVIDKTDLLISRELGSIKNFKIYHTGKSTEIAGFEKLLLRSNYKNISEIYYSLITGASEIWTSSLCGMMRHSHLTNKNLREVKTSTETYENPNMLALAQMQQAQQVLGQKAFQQQLRAQHAQAQVQQAQQAQLALKQQLRAQQFRTEQLRAQQGDFVQPLMKTQLMQQNNQIPQSFVDQQNYQNNENYLKNGIINTQRNKY</sequence>
<evidence type="ECO:0000313" key="3">
    <source>
        <dbReference type="Proteomes" id="UP000063919"/>
    </source>
</evidence>
<keyword evidence="2" id="KW-0131">Cell cycle</keyword>
<accession>A0A0M3SJG3</accession>
<dbReference type="Proteomes" id="UP000063919">
    <property type="component" value="Chromosome"/>
</dbReference>
<dbReference type="EMBL" id="CP012622">
    <property type="protein sequence ID" value="ALD66684.1"/>
    <property type="molecule type" value="Genomic_DNA"/>
</dbReference>
<evidence type="ECO:0000313" key="2">
    <source>
        <dbReference type="EMBL" id="ALD66684.1"/>
    </source>
</evidence>
<feature type="domain" description="SHS2" evidence="1">
    <location>
        <begin position="6"/>
        <end position="196"/>
    </location>
</feature>
<protein>
    <submittedName>
        <fullName evidence="2">Cell division protein FtsA</fullName>
    </submittedName>
</protein>
<dbReference type="GO" id="GO:0051301">
    <property type="term" value="P:cell division"/>
    <property type="evidence" value="ECO:0007669"/>
    <property type="project" value="UniProtKB-KW"/>
</dbReference>